<dbReference type="AlphaFoldDB" id="A0A8S4SMX8"/>
<organism evidence="1 2">
    <name type="scientific">Pararge aegeria aegeria</name>
    <dbReference type="NCBI Taxonomy" id="348720"/>
    <lineage>
        <taxon>Eukaryota</taxon>
        <taxon>Metazoa</taxon>
        <taxon>Ecdysozoa</taxon>
        <taxon>Arthropoda</taxon>
        <taxon>Hexapoda</taxon>
        <taxon>Insecta</taxon>
        <taxon>Pterygota</taxon>
        <taxon>Neoptera</taxon>
        <taxon>Endopterygota</taxon>
        <taxon>Lepidoptera</taxon>
        <taxon>Glossata</taxon>
        <taxon>Ditrysia</taxon>
        <taxon>Papilionoidea</taxon>
        <taxon>Nymphalidae</taxon>
        <taxon>Satyrinae</taxon>
        <taxon>Satyrini</taxon>
        <taxon>Parargina</taxon>
        <taxon>Pararge</taxon>
    </lineage>
</organism>
<dbReference type="EMBL" id="CAKXAJ010026487">
    <property type="protein sequence ID" value="CAH2269029.1"/>
    <property type="molecule type" value="Genomic_DNA"/>
</dbReference>
<evidence type="ECO:0000313" key="1">
    <source>
        <dbReference type="EMBL" id="CAH2269029.1"/>
    </source>
</evidence>
<dbReference type="Proteomes" id="UP000838756">
    <property type="component" value="Unassembled WGS sequence"/>
</dbReference>
<sequence>MRANIDTLRLKKSSTMNTYITLACLLAVATTGHGSALGVGWGGLGGYGGVGGWDGLGGWGGSGVSIIKVPILAPAISTQNLIKAAPIPIVKSVAVSPIITAPILKTVPISTVGLGSLGGLGWGLNGGYGYGGLGSGLWGKGWGKL</sequence>
<keyword evidence="2" id="KW-1185">Reference proteome</keyword>
<reference evidence="1" key="1">
    <citation type="submission" date="2022-03" db="EMBL/GenBank/DDBJ databases">
        <authorList>
            <person name="Lindestad O."/>
        </authorList>
    </citation>
    <scope>NUCLEOTIDE SEQUENCE</scope>
</reference>
<dbReference type="PROSITE" id="PS51257">
    <property type="entry name" value="PROKAR_LIPOPROTEIN"/>
    <property type="match status" value="1"/>
</dbReference>
<accession>A0A8S4SMX8</accession>
<dbReference type="OrthoDB" id="7489308at2759"/>
<gene>
    <name evidence="1" type="primary">jg16053</name>
    <name evidence="1" type="ORF">PAEG_LOCUS27327</name>
</gene>
<proteinExistence type="predicted"/>
<protein>
    <submittedName>
        <fullName evidence="1">Jg16053 protein</fullName>
    </submittedName>
</protein>
<name>A0A8S4SMX8_9NEOP</name>
<comment type="caution">
    <text evidence="1">The sequence shown here is derived from an EMBL/GenBank/DDBJ whole genome shotgun (WGS) entry which is preliminary data.</text>
</comment>
<evidence type="ECO:0000313" key="2">
    <source>
        <dbReference type="Proteomes" id="UP000838756"/>
    </source>
</evidence>